<evidence type="ECO:0000313" key="3">
    <source>
        <dbReference type="Proteomes" id="UP000653308"/>
    </source>
</evidence>
<gene>
    <name evidence="2" type="ORF">GCM10010384_09980</name>
</gene>
<sequence length="78" mass="9060">MREALGEYRPVAHRDHGDEQQRKQTQDLTQAADREATGESSRAEFGELYRCHIRRGFPRPANGGLRERGRRLTRGQRL</sequence>
<evidence type="ECO:0000256" key="1">
    <source>
        <dbReference type="SAM" id="MobiDB-lite"/>
    </source>
</evidence>
<feature type="compositionally biased region" description="Basic and acidic residues" evidence="1">
    <location>
        <begin position="1"/>
        <end position="25"/>
    </location>
</feature>
<proteinExistence type="predicted"/>
<keyword evidence="3" id="KW-1185">Reference proteome</keyword>
<name>A0ABQ2ZAD2_9ACTN</name>
<feature type="region of interest" description="Disordered" evidence="1">
    <location>
        <begin position="1"/>
        <end position="78"/>
    </location>
</feature>
<feature type="compositionally biased region" description="Basic residues" evidence="1">
    <location>
        <begin position="68"/>
        <end position="78"/>
    </location>
</feature>
<organism evidence="2 3">
    <name type="scientific">Streptomyces djakartensis</name>
    <dbReference type="NCBI Taxonomy" id="68193"/>
    <lineage>
        <taxon>Bacteria</taxon>
        <taxon>Bacillati</taxon>
        <taxon>Actinomycetota</taxon>
        <taxon>Actinomycetes</taxon>
        <taxon>Kitasatosporales</taxon>
        <taxon>Streptomycetaceae</taxon>
        <taxon>Streptomyces</taxon>
    </lineage>
</organism>
<feature type="compositionally biased region" description="Basic and acidic residues" evidence="1">
    <location>
        <begin position="32"/>
        <end position="50"/>
    </location>
</feature>
<evidence type="ECO:0000313" key="2">
    <source>
        <dbReference type="EMBL" id="GGY07518.1"/>
    </source>
</evidence>
<dbReference type="EMBL" id="BMWE01000002">
    <property type="protein sequence ID" value="GGY07518.1"/>
    <property type="molecule type" value="Genomic_DNA"/>
</dbReference>
<comment type="caution">
    <text evidence="2">The sequence shown here is derived from an EMBL/GenBank/DDBJ whole genome shotgun (WGS) entry which is preliminary data.</text>
</comment>
<dbReference type="Proteomes" id="UP000653308">
    <property type="component" value="Unassembled WGS sequence"/>
</dbReference>
<protein>
    <submittedName>
        <fullName evidence="2">Uncharacterized protein</fullName>
    </submittedName>
</protein>
<reference evidence="3" key="1">
    <citation type="journal article" date="2019" name="Int. J. Syst. Evol. Microbiol.">
        <title>The Global Catalogue of Microorganisms (GCM) 10K type strain sequencing project: providing services to taxonomists for standard genome sequencing and annotation.</title>
        <authorList>
            <consortium name="The Broad Institute Genomics Platform"/>
            <consortium name="The Broad Institute Genome Sequencing Center for Infectious Disease"/>
            <person name="Wu L."/>
            <person name="Ma J."/>
        </authorList>
    </citation>
    <scope>NUCLEOTIDE SEQUENCE [LARGE SCALE GENOMIC DNA]</scope>
    <source>
        <strain evidence="3">JCM 4957</strain>
    </source>
</reference>
<accession>A0ABQ2ZAD2</accession>